<gene>
    <name evidence="3" type="ORF">EXIGUO9Y_380018</name>
</gene>
<dbReference type="AlphaFoldDB" id="A0A653IGT8"/>
<feature type="domain" description="YtkA-like" evidence="2">
    <location>
        <begin position="40"/>
        <end position="120"/>
    </location>
</feature>
<dbReference type="Proteomes" id="UP000439752">
    <property type="component" value="Unassembled WGS sequence"/>
</dbReference>
<proteinExistence type="predicted"/>
<dbReference type="PROSITE" id="PS51257">
    <property type="entry name" value="PROKAR_LIPOPROTEIN"/>
    <property type="match status" value="1"/>
</dbReference>
<keyword evidence="4" id="KW-1185">Reference proteome</keyword>
<dbReference type="Pfam" id="PF13115">
    <property type="entry name" value="YtkA"/>
    <property type="match status" value="1"/>
</dbReference>
<evidence type="ECO:0000256" key="1">
    <source>
        <dbReference type="SAM" id="SignalP"/>
    </source>
</evidence>
<dbReference type="EMBL" id="CABWKQ010000032">
    <property type="protein sequence ID" value="VWX38254.1"/>
    <property type="molecule type" value="Genomic_DNA"/>
</dbReference>
<reference evidence="3 4" key="1">
    <citation type="submission" date="2019-10" db="EMBL/GenBank/DDBJ databases">
        <authorList>
            <person name="Karimi E."/>
        </authorList>
    </citation>
    <scope>NUCLEOTIDE SEQUENCE [LARGE SCALE GENOMIC DNA]</scope>
    <source>
        <strain evidence="3">Exiguobacterium sp. 9Y</strain>
    </source>
</reference>
<evidence type="ECO:0000259" key="2">
    <source>
        <dbReference type="Pfam" id="PF13115"/>
    </source>
</evidence>
<keyword evidence="1" id="KW-0732">Signal</keyword>
<evidence type="ECO:0000313" key="3">
    <source>
        <dbReference type="EMBL" id="VWX38254.1"/>
    </source>
</evidence>
<name>A0A653IGT8_9BACL</name>
<evidence type="ECO:0000313" key="4">
    <source>
        <dbReference type="Proteomes" id="UP000439752"/>
    </source>
</evidence>
<protein>
    <recommendedName>
        <fullName evidence="2">YtkA-like domain-containing protein</fullName>
    </recommendedName>
</protein>
<sequence length="162" mass="17623">MRNRMIGLGLFIGVLSSGALAGCTVAPDAAERYAVAEPLSVKMALLPNKQPDDAGQMHTFQATVLQDEQIVRDAEFVHFEIWKADGTLTYGMEPAETKQDGVYAIQKSLPKPGLYYMKVHVGKGDEMIMPTKQFIIGELSKADLKLLQAGAKPSSGNEGHHH</sequence>
<dbReference type="InterPro" id="IPR032693">
    <property type="entry name" value="YtkA-like_dom"/>
</dbReference>
<feature type="chain" id="PRO_5025026180" description="YtkA-like domain-containing protein" evidence="1">
    <location>
        <begin position="22"/>
        <end position="162"/>
    </location>
</feature>
<feature type="signal peptide" evidence="1">
    <location>
        <begin position="1"/>
        <end position="21"/>
    </location>
</feature>
<dbReference type="RefSeq" id="WP_159173949.1">
    <property type="nucleotide sequence ID" value="NZ_LR732312.1"/>
</dbReference>
<organism evidence="3 4">
    <name type="scientific">Exiguobacterium oxidotolerans</name>
    <dbReference type="NCBI Taxonomy" id="223958"/>
    <lineage>
        <taxon>Bacteria</taxon>
        <taxon>Bacillati</taxon>
        <taxon>Bacillota</taxon>
        <taxon>Bacilli</taxon>
        <taxon>Bacillales</taxon>
        <taxon>Bacillales Family XII. Incertae Sedis</taxon>
        <taxon>Exiguobacterium</taxon>
    </lineage>
</organism>
<accession>A0A653IGT8</accession>